<dbReference type="SMART" id="SM00228">
    <property type="entry name" value="PDZ"/>
    <property type="match status" value="1"/>
</dbReference>
<feature type="chain" id="PRO_5047266678" evidence="6">
    <location>
        <begin position="23"/>
        <end position="440"/>
    </location>
</feature>
<evidence type="ECO:0000256" key="6">
    <source>
        <dbReference type="SAM" id="SignalP"/>
    </source>
</evidence>
<evidence type="ECO:0000256" key="5">
    <source>
        <dbReference type="RuleBase" id="RU004404"/>
    </source>
</evidence>
<dbReference type="Gene3D" id="3.90.226.10">
    <property type="entry name" value="2-enoyl-CoA Hydratase, Chain A, domain 1"/>
    <property type="match status" value="1"/>
</dbReference>
<dbReference type="PANTHER" id="PTHR32060">
    <property type="entry name" value="TAIL-SPECIFIC PROTEASE"/>
    <property type="match status" value="1"/>
</dbReference>
<gene>
    <name evidence="8" type="ORF">ACFSR9_00350</name>
</gene>
<dbReference type="InterPro" id="IPR001478">
    <property type="entry name" value="PDZ"/>
</dbReference>
<dbReference type="Pfam" id="PF17820">
    <property type="entry name" value="PDZ_6"/>
    <property type="match status" value="1"/>
</dbReference>
<evidence type="ECO:0000256" key="4">
    <source>
        <dbReference type="ARBA" id="ARBA00022825"/>
    </source>
</evidence>
<comment type="similarity">
    <text evidence="1 5">Belongs to the peptidase S41A family.</text>
</comment>
<dbReference type="InterPro" id="IPR005151">
    <property type="entry name" value="Tail-specific_protease"/>
</dbReference>
<evidence type="ECO:0000313" key="9">
    <source>
        <dbReference type="Proteomes" id="UP001597475"/>
    </source>
</evidence>
<dbReference type="SUPFAM" id="SSF50156">
    <property type="entry name" value="PDZ domain-like"/>
    <property type="match status" value="1"/>
</dbReference>
<dbReference type="Gene3D" id="2.30.42.10">
    <property type="match status" value="1"/>
</dbReference>
<name>A0ABW5NXV6_9DEIO</name>
<keyword evidence="4 5" id="KW-0720">Serine protease</keyword>
<dbReference type="RefSeq" id="WP_386841950.1">
    <property type="nucleotide sequence ID" value="NZ_JBHUMK010000006.1"/>
</dbReference>
<dbReference type="SMART" id="SM00245">
    <property type="entry name" value="TSPc"/>
    <property type="match status" value="1"/>
</dbReference>
<dbReference type="InterPro" id="IPR029045">
    <property type="entry name" value="ClpP/crotonase-like_dom_sf"/>
</dbReference>
<dbReference type="CDD" id="cd07560">
    <property type="entry name" value="Peptidase_S41_CPP"/>
    <property type="match status" value="1"/>
</dbReference>
<dbReference type="InterPro" id="IPR036034">
    <property type="entry name" value="PDZ_sf"/>
</dbReference>
<dbReference type="Pfam" id="PF03572">
    <property type="entry name" value="Peptidase_S41"/>
    <property type="match status" value="1"/>
</dbReference>
<dbReference type="InterPro" id="IPR004447">
    <property type="entry name" value="Peptidase_S41A"/>
</dbReference>
<comment type="caution">
    <text evidence="8">The sequence shown here is derived from an EMBL/GenBank/DDBJ whole genome shotgun (WGS) entry which is preliminary data.</text>
</comment>
<proteinExistence type="inferred from homology"/>
<evidence type="ECO:0000313" key="8">
    <source>
        <dbReference type="EMBL" id="MFD2607892.1"/>
    </source>
</evidence>
<organism evidence="8 9">
    <name type="scientific">Deinococcus taklimakanensis</name>
    <dbReference type="NCBI Taxonomy" id="536443"/>
    <lineage>
        <taxon>Bacteria</taxon>
        <taxon>Thermotogati</taxon>
        <taxon>Deinococcota</taxon>
        <taxon>Deinococci</taxon>
        <taxon>Deinococcales</taxon>
        <taxon>Deinococcaceae</taxon>
        <taxon>Deinococcus</taxon>
    </lineage>
</organism>
<evidence type="ECO:0000256" key="2">
    <source>
        <dbReference type="ARBA" id="ARBA00022670"/>
    </source>
</evidence>
<dbReference type="EMBL" id="JBHUMK010000006">
    <property type="protein sequence ID" value="MFD2607892.1"/>
    <property type="molecule type" value="Genomic_DNA"/>
</dbReference>
<dbReference type="InterPro" id="IPR041489">
    <property type="entry name" value="PDZ_6"/>
</dbReference>
<dbReference type="Proteomes" id="UP001597475">
    <property type="component" value="Unassembled WGS sequence"/>
</dbReference>
<keyword evidence="9" id="KW-1185">Reference proteome</keyword>
<keyword evidence="6" id="KW-0732">Signal</keyword>
<keyword evidence="2 5" id="KW-0645">Protease</keyword>
<reference evidence="9" key="1">
    <citation type="journal article" date="2019" name="Int. J. Syst. Evol. Microbiol.">
        <title>The Global Catalogue of Microorganisms (GCM) 10K type strain sequencing project: providing services to taxonomists for standard genome sequencing and annotation.</title>
        <authorList>
            <consortium name="The Broad Institute Genomics Platform"/>
            <consortium name="The Broad Institute Genome Sequencing Center for Infectious Disease"/>
            <person name="Wu L."/>
            <person name="Ma J."/>
        </authorList>
    </citation>
    <scope>NUCLEOTIDE SEQUENCE [LARGE SCALE GENOMIC DNA]</scope>
    <source>
        <strain evidence="9">KCTC 33842</strain>
    </source>
</reference>
<dbReference type="PANTHER" id="PTHR32060:SF30">
    <property type="entry name" value="CARBOXY-TERMINAL PROCESSING PROTEASE CTPA"/>
    <property type="match status" value="1"/>
</dbReference>
<accession>A0ABW5NXV6</accession>
<dbReference type="Gene3D" id="3.30.750.44">
    <property type="match status" value="1"/>
</dbReference>
<feature type="domain" description="PDZ" evidence="7">
    <location>
        <begin position="99"/>
        <end position="158"/>
    </location>
</feature>
<evidence type="ECO:0000256" key="1">
    <source>
        <dbReference type="ARBA" id="ARBA00009179"/>
    </source>
</evidence>
<evidence type="ECO:0000259" key="7">
    <source>
        <dbReference type="PROSITE" id="PS50106"/>
    </source>
</evidence>
<sequence length="440" mass="46698">MNRKPLLTVTVALAATAAVAYAQLGGYSSSADLARTKTGQTFLRVLNELNANYLYPVDQDKVMRGAIQGALSSLDDEFTYYSEPEGNAIDKENLAGEFGGIGVTLVAANSDGTGGKVDNVFKSGAAAEAGVQIGDVFVKIGDKEVVASKLDDIVKLVRGKEGSTVDVTFARNGKPYTVKMERRKVTVVSVEQTMLPGNVGYIALNTFYNEKAAEQFGAAVADMKKRNVTKLIVDLRDNGGGLLNAGADVADRFLKSGPIVSLRERSGRTTVYDTARNQESDYTGKLVLLVNRNSASASEVVAGALQDTRRATVIGEQTFGKGVAQIPDNNLPDGGRVVIVNSAWLTPKGREIHKKGITPDIQVKDTRYTVPLNFMGSGAKPGDKLTLTVGGKPVTVTADKEGKFTYTGEIKRPARSAVQGEATVDLTGDAILKKALATLK</sequence>
<keyword evidence="3 5" id="KW-0378">Hydrolase</keyword>
<evidence type="ECO:0000256" key="3">
    <source>
        <dbReference type="ARBA" id="ARBA00022801"/>
    </source>
</evidence>
<feature type="signal peptide" evidence="6">
    <location>
        <begin position="1"/>
        <end position="22"/>
    </location>
</feature>
<protein>
    <submittedName>
        <fullName evidence="8">S41 family peptidase</fullName>
    </submittedName>
</protein>
<dbReference type="SUPFAM" id="SSF52096">
    <property type="entry name" value="ClpP/crotonase"/>
    <property type="match status" value="1"/>
</dbReference>
<dbReference type="PROSITE" id="PS50106">
    <property type="entry name" value="PDZ"/>
    <property type="match status" value="1"/>
</dbReference>
<dbReference type="NCBIfam" id="TIGR00225">
    <property type="entry name" value="prc"/>
    <property type="match status" value="1"/>
</dbReference>
<dbReference type="CDD" id="cd06782">
    <property type="entry name" value="cpPDZ_CPP-like"/>
    <property type="match status" value="1"/>
</dbReference>